<dbReference type="AlphaFoldDB" id="A0A857DN99"/>
<evidence type="ECO:0000256" key="4">
    <source>
        <dbReference type="ARBA" id="ARBA00023136"/>
    </source>
</evidence>
<evidence type="ECO:0000256" key="2">
    <source>
        <dbReference type="ARBA" id="ARBA00022692"/>
    </source>
</evidence>
<dbReference type="Proteomes" id="UP000430508">
    <property type="component" value="Chromosome"/>
</dbReference>
<dbReference type="EMBL" id="CP046996">
    <property type="protein sequence ID" value="QHA01809.1"/>
    <property type="molecule type" value="Genomic_DNA"/>
</dbReference>
<comment type="subcellular location">
    <subcellularLocation>
        <location evidence="1">Membrane</location>
        <topology evidence="1">Multi-pass membrane protein</topology>
    </subcellularLocation>
</comment>
<keyword evidence="3 5" id="KW-1133">Transmembrane helix</keyword>
<dbReference type="InterPro" id="IPR003825">
    <property type="entry name" value="Colicin-V_CvpA"/>
</dbReference>
<keyword evidence="4 5" id="KW-0472">Membrane</keyword>
<dbReference type="GO" id="GO:0016020">
    <property type="term" value="C:membrane"/>
    <property type="evidence" value="ECO:0007669"/>
    <property type="project" value="UniProtKB-SubCell"/>
</dbReference>
<gene>
    <name evidence="6" type="ORF">GQ588_14780</name>
</gene>
<dbReference type="RefSeq" id="WP_019224911.1">
    <property type="nucleotide sequence ID" value="NZ_CP046996.1"/>
</dbReference>
<evidence type="ECO:0000313" key="6">
    <source>
        <dbReference type="EMBL" id="QHA01809.1"/>
    </source>
</evidence>
<dbReference type="Pfam" id="PF02674">
    <property type="entry name" value="Colicin_V"/>
    <property type="match status" value="1"/>
</dbReference>
<keyword evidence="2 5" id="KW-0812">Transmembrane</keyword>
<reference evidence="6 7" key="1">
    <citation type="submission" date="2019-12" db="EMBL/GenBank/DDBJ databases">
        <title>Sequence classification of anaerobic respiratory reductive dehalogenases: First we see many, then we see few.</title>
        <authorList>
            <person name="Molenda O."/>
            <person name="Puentes Jacome L.A."/>
            <person name="Cao X."/>
            <person name="Nesbo C.L."/>
            <person name="Tang S."/>
            <person name="Morson N."/>
            <person name="Patron J."/>
            <person name="Lomheim L."/>
            <person name="Wishart D.S."/>
            <person name="Edwards E.A."/>
        </authorList>
    </citation>
    <scope>NUCLEOTIDE SEQUENCE [LARGE SCALE GENOMIC DNA]</scope>
    <source>
        <strain evidence="6 7">12DCA</strain>
    </source>
</reference>
<dbReference type="GO" id="GO:0009403">
    <property type="term" value="P:toxin biosynthetic process"/>
    <property type="evidence" value="ECO:0007669"/>
    <property type="project" value="InterPro"/>
</dbReference>
<feature type="transmembrane region" description="Helical" evidence="5">
    <location>
        <begin position="31"/>
        <end position="48"/>
    </location>
</feature>
<accession>A0A857DN99</accession>
<evidence type="ECO:0000256" key="3">
    <source>
        <dbReference type="ARBA" id="ARBA00022989"/>
    </source>
</evidence>
<protein>
    <submittedName>
        <fullName evidence="6">CvpA family protein</fullName>
    </submittedName>
</protein>
<proteinExistence type="predicted"/>
<name>A0A857DN99_9FIRM</name>
<organism evidence="6 7">
    <name type="scientific">Dehalobacter restrictus</name>
    <dbReference type="NCBI Taxonomy" id="55583"/>
    <lineage>
        <taxon>Bacteria</taxon>
        <taxon>Bacillati</taxon>
        <taxon>Bacillota</taxon>
        <taxon>Clostridia</taxon>
        <taxon>Eubacteriales</taxon>
        <taxon>Desulfitobacteriaceae</taxon>
        <taxon>Dehalobacter</taxon>
    </lineage>
</organism>
<feature type="transmembrane region" description="Helical" evidence="5">
    <location>
        <begin position="6"/>
        <end position="24"/>
    </location>
</feature>
<evidence type="ECO:0000313" key="7">
    <source>
        <dbReference type="Proteomes" id="UP000430508"/>
    </source>
</evidence>
<feature type="transmembrane region" description="Helical" evidence="5">
    <location>
        <begin position="109"/>
        <end position="135"/>
    </location>
</feature>
<feature type="transmembrane region" description="Helical" evidence="5">
    <location>
        <begin position="147"/>
        <end position="169"/>
    </location>
</feature>
<sequence>MNTFDYVMLALLVLGGLIGFRKGLITGLSRFIGKIAAIGIAVFFYKPFLNLLEPVLGLEAKLEPKIGNFLTKIAESKASGTDPYGAADSIRQSMIGQATPVLTDYVLKIGAVLLLFILAACIINLIIALVITPIAKNLSFINRGGGLLFGLLSTFVVISLVLGLFSPLLSTGDSGLLKTGSSLLYPWFMQGYDLILSGISVFAGDILNNPLDSIPLLNGLV</sequence>
<evidence type="ECO:0000256" key="5">
    <source>
        <dbReference type="SAM" id="Phobius"/>
    </source>
</evidence>
<evidence type="ECO:0000256" key="1">
    <source>
        <dbReference type="ARBA" id="ARBA00004141"/>
    </source>
</evidence>